<comment type="subcellular location">
    <subcellularLocation>
        <location evidence="1">Membrane</location>
        <topology evidence="1">Multi-pass membrane protein</topology>
    </subcellularLocation>
</comment>
<comment type="similarity">
    <text evidence="2">Belongs to the nucleobase:cation symporter-2 (NCS2) (TC 2.A.40) family.</text>
</comment>
<keyword evidence="9" id="KW-1185">Reference proteome</keyword>
<dbReference type="Pfam" id="PF00860">
    <property type="entry name" value="Xan_ur_permease"/>
    <property type="match status" value="1"/>
</dbReference>
<sequence length="460" mass="48737">MKNENIVLDVQEVPKLSKWWLFSLQHLFAMFGSTILVPYLTDLSQAVALISSGLGTLAYLLITRGQIPAYLGSSFAFITPITSAMLIGGTGGVMIGSFFAGIVYGILAICIKMFGTKWIIKVLPPVVVGPVIIVIGLGLAPTAVDMAMNVNNEYSGIHFSTAIVTLLITVIGSLMFKGFFGLIPILIGIIGGYLYGLIITMITGVKVLDASGVSAAWSEIISSESLTELLSSIFVMPDFVIPFVTYNPIELFNWSFLFIMVPVAIVTVAEHIGDQMVLSKIAGRNFLEKPGLHRSILGDGVATIIASLVGGPPNTTYGENIGVLAITRVFSVFVIAGAAVLAIMFGFVGIITELIASIPRPVMGGVSILLFGIIASSGLRMLIDNQIDLGNKRNLIISSVILVIGIGGAYIEIPIKNAENLHIAGMALSAIIGLLLNLILPGKDSGYGNGQLFESSEDNK</sequence>
<dbReference type="EMBL" id="JBHSDV010000001">
    <property type="protein sequence ID" value="MFC4387336.1"/>
    <property type="molecule type" value="Genomic_DNA"/>
</dbReference>
<keyword evidence="4 7" id="KW-0812">Transmembrane</keyword>
<proteinExistence type="inferred from homology"/>
<reference evidence="9" key="1">
    <citation type="journal article" date="2019" name="Int. J. Syst. Evol. Microbiol.">
        <title>The Global Catalogue of Microorganisms (GCM) 10K type strain sequencing project: providing services to taxonomists for standard genome sequencing and annotation.</title>
        <authorList>
            <consortium name="The Broad Institute Genomics Platform"/>
            <consortium name="The Broad Institute Genome Sequencing Center for Infectious Disease"/>
            <person name="Wu L."/>
            <person name="Ma J."/>
        </authorList>
    </citation>
    <scope>NUCLEOTIDE SEQUENCE [LARGE SCALE GENOMIC DNA]</scope>
    <source>
        <strain evidence="9">KACC 14058</strain>
    </source>
</reference>
<accession>A0ABV8VSD5</accession>
<comment type="caution">
    <text evidence="8">The sequence shown here is derived from an EMBL/GenBank/DDBJ whole genome shotgun (WGS) entry which is preliminary data.</text>
</comment>
<evidence type="ECO:0000256" key="7">
    <source>
        <dbReference type="SAM" id="Phobius"/>
    </source>
</evidence>
<feature type="transmembrane region" description="Helical" evidence="7">
    <location>
        <begin position="251"/>
        <end position="272"/>
    </location>
</feature>
<protein>
    <submittedName>
        <fullName evidence="8">Solute carrier family 23 protein</fullName>
    </submittedName>
</protein>
<evidence type="ECO:0000256" key="6">
    <source>
        <dbReference type="ARBA" id="ARBA00023136"/>
    </source>
</evidence>
<keyword evidence="6 7" id="KW-0472">Membrane</keyword>
<feature type="transmembrane region" description="Helical" evidence="7">
    <location>
        <begin position="362"/>
        <end position="383"/>
    </location>
</feature>
<feature type="transmembrane region" description="Helical" evidence="7">
    <location>
        <begin position="183"/>
        <end position="205"/>
    </location>
</feature>
<feature type="transmembrane region" description="Helical" evidence="7">
    <location>
        <begin position="20"/>
        <end position="40"/>
    </location>
</feature>
<feature type="transmembrane region" description="Helical" evidence="7">
    <location>
        <begin position="93"/>
        <end position="115"/>
    </location>
</feature>
<evidence type="ECO:0000256" key="5">
    <source>
        <dbReference type="ARBA" id="ARBA00022989"/>
    </source>
</evidence>
<dbReference type="NCBIfam" id="TIGR00801">
    <property type="entry name" value="ncs2"/>
    <property type="match status" value="1"/>
</dbReference>
<feature type="transmembrane region" description="Helical" evidence="7">
    <location>
        <begin position="69"/>
        <end position="87"/>
    </location>
</feature>
<dbReference type="InterPro" id="IPR006042">
    <property type="entry name" value="Xan_ur_permease"/>
</dbReference>
<evidence type="ECO:0000256" key="3">
    <source>
        <dbReference type="ARBA" id="ARBA00022448"/>
    </source>
</evidence>
<feature type="transmembrane region" description="Helical" evidence="7">
    <location>
        <begin position="122"/>
        <end position="144"/>
    </location>
</feature>
<gene>
    <name evidence="8" type="ORF">ACFOZ1_05870</name>
</gene>
<dbReference type="PROSITE" id="PS01116">
    <property type="entry name" value="XANTH_URACIL_PERMASE"/>
    <property type="match status" value="1"/>
</dbReference>
<evidence type="ECO:0000313" key="9">
    <source>
        <dbReference type="Proteomes" id="UP001595880"/>
    </source>
</evidence>
<evidence type="ECO:0000313" key="8">
    <source>
        <dbReference type="EMBL" id="MFC4387336.1"/>
    </source>
</evidence>
<feature type="transmembrane region" description="Helical" evidence="7">
    <location>
        <begin position="156"/>
        <end position="176"/>
    </location>
</feature>
<dbReference type="InterPro" id="IPR006043">
    <property type="entry name" value="NCS2"/>
</dbReference>
<keyword evidence="3" id="KW-0813">Transport</keyword>
<evidence type="ECO:0000256" key="2">
    <source>
        <dbReference type="ARBA" id="ARBA00008821"/>
    </source>
</evidence>
<feature type="transmembrane region" description="Helical" evidence="7">
    <location>
        <begin position="395"/>
        <end position="415"/>
    </location>
</feature>
<feature type="transmembrane region" description="Helical" evidence="7">
    <location>
        <begin position="323"/>
        <end position="350"/>
    </location>
</feature>
<keyword evidence="5 7" id="KW-1133">Transmembrane helix</keyword>
<dbReference type="Proteomes" id="UP001595880">
    <property type="component" value="Unassembled WGS sequence"/>
</dbReference>
<dbReference type="RefSeq" id="WP_390197029.1">
    <property type="nucleotide sequence ID" value="NZ_JBHSDV010000001.1"/>
</dbReference>
<feature type="transmembrane region" description="Helical" evidence="7">
    <location>
        <begin position="46"/>
        <end position="62"/>
    </location>
</feature>
<feature type="transmembrane region" description="Helical" evidence="7">
    <location>
        <begin position="421"/>
        <end position="440"/>
    </location>
</feature>
<dbReference type="PANTHER" id="PTHR11119">
    <property type="entry name" value="XANTHINE-URACIL / VITAMIN C PERMEASE FAMILY MEMBER"/>
    <property type="match status" value="1"/>
</dbReference>
<name>A0ABV8VSD5_9BACI</name>
<evidence type="ECO:0000256" key="4">
    <source>
        <dbReference type="ARBA" id="ARBA00022692"/>
    </source>
</evidence>
<evidence type="ECO:0000256" key="1">
    <source>
        <dbReference type="ARBA" id="ARBA00004141"/>
    </source>
</evidence>
<organism evidence="8 9">
    <name type="scientific">Gracilibacillus marinus</name>
    <dbReference type="NCBI Taxonomy" id="630535"/>
    <lineage>
        <taxon>Bacteria</taxon>
        <taxon>Bacillati</taxon>
        <taxon>Bacillota</taxon>
        <taxon>Bacilli</taxon>
        <taxon>Bacillales</taxon>
        <taxon>Bacillaceae</taxon>
        <taxon>Gracilibacillus</taxon>
    </lineage>
</organism>